<sequence>MQSELKAHPSLDQLPEYMTREQAARVITEHFFPISDRTLEKWPLRGRRVSGKLMLLTADVIAEARRRMEEAPLVQTGKPAKRAA</sequence>
<protein>
    <submittedName>
        <fullName evidence="1">Uncharacterized protein</fullName>
    </submittedName>
</protein>
<accession>A0A9X2BZT7</accession>
<evidence type="ECO:0000313" key="2">
    <source>
        <dbReference type="Proteomes" id="UP001139516"/>
    </source>
</evidence>
<comment type="caution">
    <text evidence="1">The sequence shown here is derived from an EMBL/GenBank/DDBJ whole genome shotgun (WGS) entry which is preliminary data.</text>
</comment>
<organism evidence="1 2">
    <name type="scientific">Roseomonas acroporae</name>
    <dbReference type="NCBI Taxonomy" id="2937791"/>
    <lineage>
        <taxon>Bacteria</taxon>
        <taxon>Pseudomonadati</taxon>
        <taxon>Pseudomonadota</taxon>
        <taxon>Alphaproteobacteria</taxon>
        <taxon>Acetobacterales</taxon>
        <taxon>Roseomonadaceae</taxon>
        <taxon>Roseomonas</taxon>
    </lineage>
</organism>
<proteinExistence type="predicted"/>
<dbReference type="EMBL" id="JALPRX010000259">
    <property type="protein sequence ID" value="MCK8788279.1"/>
    <property type="molecule type" value="Genomic_DNA"/>
</dbReference>
<dbReference type="AlphaFoldDB" id="A0A9X2BZT7"/>
<dbReference type="RefSeq" id="WP_248670319.1">
    <property type="nucleotide sequence ID" value="NZ_JALPRX010000259.1"/>
</dbReference>
<dbReference type="Proteomes" id="UP001139516">
    <property type="component" value="Unassembled WGS sequence"/>
</dbReference>
<reference evidence="1" key="1">
    <citation type="submission" date="2022-04" db="EMBL/GenBank/DDBJ databases">
        <title>Roseomonas acroporae sp. nov., isolated from coral Acropora digitifera.</title>
        <authorList>
            <person name="Sun H."/>
        </authorList>
    </citation>
    <scope>NUCLEOTIDE SEQUENCE</scope>
    <source>
        <strain evidence="1">NAR14</strain>
    </source>
</reference>
<name>A0A9X2BZT7_9PROT</name>
<gene>
    <name evidence="1" type="ORF">M0638_28410</name>
</gene>
<keyword evidence="2" id="KW-1185">Reference proteome</keyword>
<evidence type="ECO:0000313" key="1">
    <source>
        <dbReference type="EMBL" id="MCK8788279.1"/>
    </source>
</evidence>